<dbReference type="GO" id="GO:0005524">
    <property type="term" value="F:ATP binding"/>
    <property type="evidence" value="ECO:0007669"/>
    <property type="project" value="UniProtKB-KW"/>
</dbReference>
<dbReference type="NCBIfam" id="NF009489">
    <property type="entry name" value="PRK12851.1"/>
    <property type="match status" value="1"/>
</dbReference>
<dbReference type="SUPFAM" id="SSF48592">
    <property type="entry name" value="GroEL equatorial domain-like"/>
    <property type="match status" value="1"/>
</dbReference>
<keyword evidence="3" id="KW-0067">ATP-binding</keyword>
<evidence type="ECO:0000256" key="5">
    <source>
        <dbReference type="RuleBase" id="RU000418"/>
    </source>
</evidence>
<reference evidence="6" key="1">
    <citation type="submission" date="2020-06" db="EMBL/GenBank/DDBJ databases">
        <authorList>
            <person name="Li T."/>
            <person name="Hu X."/>
            <person name="Zhang T."/>
            <person name="Song X."/>
            <person name="Zhang H."/>
            <person name="Dai N."/>
            <person name="Sheng W."/>
            <person name="Hou X."/>
            <person name="Wei L."/>
        </authorList>
    </citation>
    <scope>NUCLEOTIDE SEQUENCE</scope>
    <source>
        <strain evidence="6">G02</strain>
        <tissue evidence="6">Leaf</tissue>
    </source>
</reference>
<dbReference type="SUPFAM" id="SSF52029">
    <property type="entry name" value="GroEL apical domain-like"/>
    <property type="match status" value="1"/>
</dbReference>
<dbReference type="NCBIfam" id="TIGR02348">
    <property type="entry name" value="GroEL"/>
    <property type="match status" value="1"/>
</dbReference>
<dbReference type="InterPro" id="IPR027410">
    <property type="entry name" value="TCP-1-like_intermed_sf"/>
</dbReference>
<comment type="caution">
    <text evidence="6">The sequence shown here is derived from an EMBL/GenBank/DDBJ whole genome shotgun (WGS) entry which is preliminary data.</text>
</comment>
<evidence type="ECO:0000256" key="3">
    <source>
        <dbReference type="ARBA" id="ARBA00022840"/>
    </source>
</evidence>
<dbReference type="InterPro" id="IPR002423">
    <property type="entry name" value="Cpn60/GroEL/TCP-1"/>
</dbReference>
<dbReference type="PROSITE" id="PS00296">
    <property type="entry name" value="CHAPERONINS_CPN60"/>
    <property type="match status" value="1"/>
</dbReference>
<dbReference type="InterPro" id="IPR027409">
    <property type="entry name" value="GroEL-like_apical_dom_sf"/>
</dbReference>
<sequence length="661" mass="71321">MGCSFNPLPAIAFSNQSLPTAITRKPSTSILNPRAVAKELYFNHDGSATRKLLAGVNKVAEVIGVTLGPKGRNVVLQNKYGPPKIVNDGETVLKEIELDDPLENVGVKLVRQAGARTNDLAGDGCTTSIVLAQGLIAEGVKVIAAGLNPVQVSRGIDKTARALISELKLMSKEVEDHELADVAAVSAGNDYVLGNMIADALQQVGRWGVVTIEKGNYAENNLEIVEGMQFDRGYLSPYFVTDRQKMTVEFHDCKLLLVDKKITDPRELFKILDNAVKEKYPVVIVAEGIEQEALAPVIRNKLRGVLKAAAIKAPAFGERKSQYLEDIAVLTGGTVIRDEMGLNLENANKDMLGSASKVVITKDSTLIVTDGSTQEAVKNRVSQMQRLVENTVEKFQKKILNERIARLSGGIAILQVGAQTVVELKDKQLRAEDALNATKAAIEEGVVVGGGCCLLRLSTKIDSVREGLDNEEQRIGADILKRALAYPTRQIAKNAGVNGNTVINKILSSDDINFGYNAARDRYEDLMAAGILDPSKVVRCCLEHAASVAKTFLTADAVVIEIKEPVSKVLRKPIPTSVRVGLHGGGDFADDWAGLVRVHRFNSLLGCFLPECQGDFLTGWNGTCSFAAATSIRFFFSSPPECILLESAHSANCQGDAIYIA</sequence>
<gene>
    <name evidence="6" type="ORF">Sradi_1018300</name>
</gene>
<dbReference type="NCBIfam" id="NF000592">
    <property type="entry name" value="PRK00013.1"/>
    <property type="match status" value="1"/>
</dbReference>
<dbReference type="EMBL" id="JACGWJ010000004">
    <property type="protein sequence ID" value="KAL0424835.1"/>
    <property type="molecule type" value="Genomic_DNA"/>
</dbReference>
<reference evidence="6" key="2">
    <citation type="journal article" date="2024" name="Plant">
        <title>Genomic evolution and insights into agronomic trait innovations of Sesamum species.</title>
        <authorList>
            <person name="Miao H."/>
            <person name="Wang L."/>
            <person name="Qu L."/>
            <person name="Liu H."/>
            <person name="Sun Y."/>
            <person name="Le M."/>
            <person name="Wang Q."/>
            <person name="Wei S."/>
            <person name="Zheng Y."/>
            <person name="Lin W."/>
            <person name="Duan Y."/>
            <person name="Cao H."/>
            <person name="Xiong S."/>
            <person name="Wang X."/>
            <person name="Wei L."/>
            <person name="Li C."/>
            <person name="Ma Q."/>
            <person name="Ju M."/>
            <person name="Zhao R."/>
            <person name="Li G."/>
            <person name="Mu C."/>
            <person name="Tian Q."/>
            <person name="Mei H."/>
            <person name="Zhang T."/>
            <person name="Gao T."/>
            <person name="Zhang H."/>
        </authorList>
    </citation>
    <scope>NUCLEOTIDE SEQUENCE</scope>
    <source>
        <strain evidence="6">G02</strain>
    </source>
</reference>
<accession>A0AAW2V7F4</accession>
<dbReference type="Gene3D" id="3.50.7.10">
    <property type="entry name" value="GroEL"/>
    <property type="match status" value="1"/>
</dbReference>
<dbReference type="InterPro" id="IPR027413">
    <property type="entry name" value="GROEL-like_equatorial_sf"/>
</dbReference>
<evidence type="ECO:0000256" key="2">
    <source>
        <dbReference type="ARBA" id="ARBA00022741"/>
    </source>
</evidence>
<dbReference type="PANTHER" id="PTHR45633">
    <property type="entry name" value="60 KDA HEAT SHOCK PROTEIN, MITOCHONDRIAL"/>
    <property type="match status" value="1"/>
</dbReference>
<evidence type="ECO:0000313" key="6">
    <source>
        <dbReference type="EMBL" id="KAL0424835.1"/>
    </source>
</evidence>
<dbReference type="Gene3D" id="3.30.260.10">
    <property type="entry name" value="TCP-1-like chaperonin intermediate domain"/>
    <property type="match status" value="1"/>
</dbReference>
<dbReference type="SUPFAM" id="SSF54849">
    <property type="entry name" value="GroEL-intermediate domain like"/>
    <property type="match status" value="1"/>
</dbReference>
<evidence type="ECO:0000256" key="1">
    <source>
        <dbReference type="ARBA" id="ARBA00006607"/>
    </source>
</evidence>
<dbReference type="Gene3D" id="1.10.560.10">
    <property type="entry name" value="GroEL-like equatorial domain"/>
    <property type="match status" value="1"/>
</dbReference>
<dbReference type="NCBIfam" id="NF009487">
    <property type="entry name" value="PRK12849.1"/>
    <property type="match status" value="1"/>
</dbReference>
<proteinExistence type="inferred from homology"/>
<name>A0AAW2V7F4_SESRA</name>
<dbReference type="AlphaFoldDB" id="A0AAW2V7F4"/>
<dbReference type="GO" id="GO:0042026">
    <property type="term" value="P:protein refolding"/>
    <property type="evidence" value="ECO:0007669"/>
    <property type="project" value="InterPro"/>
</dbReference>
<dbReference type="FunFam" id="3.50.7.10:FF:000001">
    <property type="entry name" value="60 kDa chaperonin"/>
    <property type="match status" value="1"/>
</dbReference>
<dbReference type="GO" id="GO:0140662">
    <property type="term" value="F:ATP-dependent protein folding chaperone"/>
    <property type="evidence" value="ECO:0007669"/>
    <property type="project" value="InterPro"/>
</dbReference>
<dbReference type="InterPro" id="IPR001844">
    <property type="entry name" value="Cpn60/GroEL"/>
</dbReference>
<dbReference type="NCBIfam" id="NF009488">
    <property type="entry name" value="PRK12850.1"/>
    <property type="match status" value="1"/>
</dbReference>
<dbReference type="InterPro" id="IPR018370">
    <property type="entry name" value="Chaperonin_Cpn60_CS"/>
</dbReference>
<keyword evidence="2" id="KW-0547">Nucleotide-binding</keyword>
<keyword evidence="4" id="KW-0143">Chaperone</keyword>
<protein>
    <submittedName>
        <fullName evidence="6">Chaperonin 60 subunit beta 4, chloroplastic</fullName>
    </submittedName>
</protein>
<dbReference type="CDD" id="cd03344">
    <property type="entry name" value="GroEL"/>
    <property type="match status" value="1"/>
</dbReference>
<comment type="similarity">
    <text evidence="1 5">Belongs to the chaperonin (HSP60) family.</text>
</comment>
<organism evidence="6">
    <name type="scientific">Sesamum radiatum</name>
    <name type="common">Black benniseed</name>
    <dbReference type="NCBI Taxonomy" id="300843"/>
    <lineage>
        <taxon>Eukaryota</taxon>
        <taxon>Viridiplantae</taxon>
        <taxon>Streptophyta</taxon>
        <taxon>Embryophyta</taxon>
        <taxon>Tracheophyta</taxon>
        <taxon>Spermatophyta</taxon>
        <taxon>Magnoliopsida</taxon>
        <taxon>eudicotyledons</taxon>
        <taxon>Gunneridae</taxon>
        <taxon>Pentapetalae</taxon>
        <taxon>asterids</taxon>
        <taxon>lamiids</taxon>
        <taxon>Lamiales</taxon>
        <taxon>Pedaliaceae</taxon>
        <taxon>Sesamum</taxon>
    </lineage>
</organism>
<dbReference type="Pfam" id="PF00118">
    <property type="entry name" value="Cpn60_TCP1"/>
    <property type="match status" value="1"/>
</dbReference>
<dbReference type="PRINTS" id="PR00298">
    <property type="entry name" value="CHAPERONIN60"/>
</dbReference>
<evidence type="ECO:0000256" key="4">
    <source>
        <dbReference type="ARBA" id="ARBA00023186"/>
    </source>
</evidence>